<feature type="domain" description="Major facilitator superfamily (MFS) profile" evidence="9">
    <location>
        <begin position="17"/>
        <end position="413"/>
    </location>
</feature>
<feature type="transmembrane region" description="Helical" evidence="8">
    <location>
        <begin position="151"/>
        <end position="170"/>
    </location>
</feature>
<keyword evidence="5 8" id="KW-1133">Transmembrane helix</keyword>
<keyword evidence="4 8" id="KW-0812">Transmembrane</keyword>
<keyword evidence="11" id="KW-1185">Reference proteome</keyword>
<evidence type="ECO:0000259" key="9">
    <source>
        <dbReference type="PROSITE" id="PS50850"/>
    </source>
</evidence>
<feature type="transmembrane region" description="Helical" evidence="8">
    <location>
        <begin position="300"/>
        <end position="319"/>
    </location>
</feature>
<dbReference type="InterPro" id="IPR020846">
    <property type="entry name" value="MFS_dom"/>
</dbReference>
<feature type="region of interest" description="Disordered" evidence="7">
    <location>
        <begin position="203"/>
        <end position="222"/>
    </location>
</feature>
<dbReference type="Gene3D" id="1.20.1250.20">
    <property type="entry name" value="MFS general substrate transporter like domains"/>
    <property type="match status" value="2"/>
</dbReference>
<sequence length="423" mass="44550">MKQGQRVGGEPTLAPADWWKIGIAMFAIGFGANHFAPLLPVYRQELDLSQSKVTFLLAIYILGLIPALLVGGALSDRYGRRAVMRPATIISLAGTLLLMALPDKFEIVVALGRLVTGVAVGLMLSAGASWLKEVTALSGGTTEVGARRATIATSAGFGLGPACSGALAQWAPAPLYTPLVVHVVLIVLSAFLVWRVPEAAVAPNTQSPNTQSPVSQSPDTDRGHGWSVKAIMPIAPTLFWAPWVFGTATTAFATLNTFALDEVSVPIAFTGLMATTAMGSGVAVQPLATRAISRSGRPPARVGLLLAAAGMLLGTFLVWTHSPALALVAAVVLGSAYGTLMVSGLFTVQRAAHRDDLGRLTAVYYSFTYLGFFAPFVISVLSKVAPQQYVMMFGMVVALLTALATALAGLSPRRARRPRRRLR</sequence>
<feature type="transmembrane region" description="Helical" evidence="8">
    <location>
        <begin position="107"/>
        <end position="131"/>
    </location>
</feature>
<proteinExistence type="predicted"/>
<dbReference type="GO" id="GO:0005886">
    <property type="term" value="C:plasma membrane"/>
    <property type="evidence" value="ECO:0007669"/>
    <property type="project" value="UniProtKB-SubCell"/>
</dbReference>
<evidence type="ECO:0000256" key="7">
    <source>
        <dbReference type="SAM" id="MobiDB-lite"/>
    </source>
</evidence>
<evidence type="ECO:0000256" key="8">
    <source>
        <dbReference type="SAM" id="Phobius"/>
    </source>
</evidence>
<dbReference type="InterPro" id="IPR036259">
    <property type="entry name" value="MFS_trans_sf"/>
</dbReference>
<evidence type="ECO:0000313" key="10">
    <source>
        <dbReference type="EMBL" id="RIX33189.1"/>
    </source>
</evidence>
<dbReference type="RefSeq" id="WP_119665368.1">
    <property type="nucleotide sequence ID" value="NZ_QXJK01000021.1"/>
</dbReference>
<gene>
    <name evidence="10" type="ORF">D3M95_11025</name>
</gene>
<feature type="transmembrane region" description="Helical" evidence="8">
    <location>
        <begin position="176"/>
        <end position="194"/>
    </location>
</feature>
<dbReference type="InterPro" id="IPR050171">
    <property type="entry name" value="MFS_Transporters"/>
</dbReference>
<feature type="transmembrane region" description="Helical" evidence="8">
    <location>
        <begin position="325"/>
        <end position="348"/>
    </location>
</feature>
<dbReference type="AlphaFoldDB" id="A0A418Q4H2"/>
<dbReference type="GO" id="GO:0022857">
    <property type="term" value="F:transmembrane transporter activity"/>
    <property type="evidence" value="ECO:0007669"/>
    <property type="project" value="InterPro"/>
</dbReference>
<feature type="transmembrane region" description="Helical" evidence="8">
    <location>
        <begin position="54"/>
        <end position="75"/>
    </location>
</feature>
<evidence type="ECO:0000256" key="6">
    <source>
        <dbReference type="ARBA" id="ARBA00023136"/>
    </source>
</evidence>
<keyword evidence="3" id="KW-1003">Cell membrane</keyword>
<evidence type="ECO:0000256" key="5">
    <source>
        <dbReference type="ARBA" id="ARBA00022989"/>
    </source>
</evidence>
<dbReference type="Proteomes" id="UP000285278">
    <property type="component" value="Unassembled WGS sequence"/>
</dbReference>
<keyword evidence="6 8" id="KW-0472">Membrane</keyword>
<evidence type="ECO:0000256" key="4">
    <source>
        <dbReference type="ARBA" id="ARBA00022692"/>
    </source>
</evidence>
<protein>
    <submittedName>
        <fullName evidence="10">MFS transporter</fullName>
    </submittedName>
</protein>
<feature type="transmembrane region" description="Helical" evidence="8">
    <location>
        <begin position="388"/>
        <end position="410"/>
    </location>
</feature>
<name>A0A418Q4H2_9CORY</name>
<accession>A0A418Q4H2</accession>
<reference evidence="10 11" key="1">
    <citation type="submission" date="2018-09" db="EMBL/GenBank/DDBJ databases">
        <title>Optimization and identification of Corynebacterium falsenii FN1-14 from fish paste.</title>
        <authorList>
            <person name="Daroonpunt R."/>
            <person name="Tanasupawat S."/>
        </authorList>
    </citation>
    <scope>NUCLEOTIDE SEQUENCE [LARGE SCALE GENOMIC DNA]</scope>
    <source>
        <strain evidence="10 11">FN1-14</strain>
    </source>
</reference>
<feature type="compositionally biased region" description="Polar residues" evidence="7">
    <location>
        <begin position="203"/>
        <end position="218"/>
    </location>
</feature>
<comment type="caution">
    <text evidence="10">The sequence shown here is derived from an EMBL/GenBank/DDBJ whole genome shotgun (WGS) entry which is preliminary data.</text>
</comment>
<comment type="subcellular location">
    <subcellularLocation>
        <location evidence="1">Cell membrane</location>
        <topology evidence="1">Multi-pass membrane protein</topology>
    </subcellularLocation>
</comment>
<dbReference type="SUPFAM" id="SSF103473">
    <property type="entry name" value="MFS general substrate transporter"/>
    <property type="match status" value="1"/>
</dbReference>
<feature type="transmembrane region" description="Helical" evidence="8">
    <location>
        <begin position="238"/>
        <end position="259"/>
    </location>
</feature>
<keyword evidence="2" id="KW-0813">Transport</keyword>
<dbReference type="PROSITE" id="PS00216">
    <property type="entry name" value="SUGAR_TRANSPORT_1"/>
    <property type="match status" value="1"/>
</dbReference>
<dbReference type="OrthoDB" id="5242249at2"/>
<dbReference type="STRING" id="1451189.CFAL_02870"/>
<evidence type="ECO:0000256" key="2">
    <source>
        <dbReference type="ARBA" id="ARBA00022448"/>
    </source>
</evidence>
<dbReference type="Pfam" id="PF07690">
    <property type="entry name" value="MFS_1"/>
    <property type="match status" value="1"/>
</dbReference>
<feature type="transmembrane region" description="Helical" evidence="8">
    <location>
        <begin position="82"/>
        <end position="101"/>
    </location>
</feature>
<feature type="transmembrane region" description="Helical" evidence="8">
    <location>
        <begin position="360"/>
        <end position="382"/>
    </location>
</feature>
<evidence type="ECO:0000256" key="3">
    <source>
        <dbReference type="ARBA" id="ARBA00022475"/>
    </source>
</evidence>
<evidence type="ECO:0000313" key="11">
    <source>
        <dbReference type="Proteomes" id="UP000285278"/>
    </source>
</evidence>
<dbReference type="EMBL" id="QXJK01000021">
    <property type="protein sequence ID" value="RIX33189.1"/>
    <property type="molecule type" value="Genomic_DNA"/>
</dbReference>
<dbReference type="InterPro" id="IPR005829">
    <property type="entry name" value="Sugar_transporter_CS"/>
</dbReference>
<organism evidence="10 11">
    <name type="scientific">Corynebacterium falsenii</name>
    <dbReference type="NCBI Taxonomy" id="108486"/>
    <lineage>
        <taxon>Bacteria</taxon>
        <taxon>Bacillati</taxon>
        <taxon>Actinomycetota</taxon>
        <taxon>Actinomycetes</taxon>
        <taxon>Mycobacteriales</taxon>
        <taxon>Corynebacteriaceae</taxon>
        <taxon>Corynebacterium</taxon>
    </lineage>
</organism>
<feature type="transmembrane region" description="Helical" evidence="8">
    <location>
        <begin position="21"/>
        <end position="42"/>
    </location>
</feature>
<dbReference type="PANTHER" id="PTHR23517">
    <property type="entry name" value="RESISTANCE PROTEIN MDTM, PUTATIVE-RELATED-RELATED"/>
    <property type="match status" value="1"/>
</dbReference>
<feature type="transmembrane region" description="Helical" evidence="8">
    <location>
        <begin position="265"/>
        <end position="288"/>
    </location>
</feature>
<dbReference type="InterPro" id="IPR011701">
    <property type="entry name" value="MFS"/>
</dbReference>
<evidence type="ECO:0000256" key="1">
    <source>
        <dbReference type="ARBA" id="ARBA00004651"/>
    </source>
</evidence>
<dbReference type="PROSITE" id="PS50850">
    <property type="entry name" value="MFS"/>
    <property type="match status" value="1"/>
</dbReference>